<proteinExistence type="predicted"/>
<organism evidence="6 7">
    <name type="scientific">Mya arenaria</name>
    <name type="common">Soft-shell clam</name>
    <dbReference type="NCBI Taxonomy" id="6604"/>
    <lineage>
        <taxon>Eukaryota</taxon>
        <taxon>Metazoa</taxon>
        <taxon>Spiralia</taxon>
        <taxon>Lophotrochozoa</taxon>
        <taxon>Mollusca</taxon>
        <taxon>Bivalvia</taxon>
        <taxon>Autobranchia</taxon>
        <taxon>Heteroconchia</taxon>
        <taxon>Euheterodonta</taxon>
        <taxon>Imparidentia</taxon>
        <taxon>Neoheterodontei</taxon>
        <taxon>Myida</taxon>
        <taxon>Myoidea</taxon>
        <taxon>Myidae</taxon>
        <taxon>Mya</taxon>
    </lineage>
</organism>
<keyword evidence="3" id="KW-0812">Transmembrane</keyword>
<name>A0ABY7ERM5_MYAAR</name>
<keyword evidence="4" id="KW-1133">Transmembrane helix</keyword>
<dbReference type="InterPro" id="IPR037272">
    <property type="entry name" value="SNS_sf"/>
</dbReference>
<gene>
    <name evidence="6" type="ORF">MAR_025556</name>
</gene>
<evidence type="ECO:0000256" key="2">
    <source>
        <dbReference type="ARBA" id="ARBA00022448"/>
    </source>
</evidence>
<evidence type="ECO:0000256" key="1">
    <source>
        <dbReference type="ARBA" id="ARBA00004141"/>
    </source>
</evidence>
<evidence type="ECO:0000256" key="5">
    <source>
        <dbReference type="ARBA" id="ARBA00023136"/>
    </source>
</evidence>
<dbReference type="EMBL" id="CP111019">
    <property type="protein sequence ID" value="WAR11376.1"/>
    <property type="molecule type" value="Genomic_DNA"/>
</dbReference>
<dbReference type="InterPro" id="IPR000175">
    <property type="entry name" value="Na/ntran_symport"/>
</dbReference>
<dbReference type="Proteomes" id="UP001164746">
    <property type="component" value="Chromosome 8"/>
</dbReference>
<reference evidence="6" key="1">
    <citation type="submission" date="2022-11" db="EMBL/GenBank/DDBJ databases">
        <title>Centuries of genome instability and evolution in soft-shell clam transmissible cancer (bioRxiv).</title>
        <authorList>
            <person name="Hart S.F.M."/>
            <person name="Yonemitsu M.A."/>
            <person name="Giersch R.M."/>
            <person name="Beal B.F."/>
            <person name="Arriagada G."/>
            <person name="Davis B.W."/>
            <person name="Ostrander E.A."/>
            <person name="Goff S.P."/>
            <person name="Metzger M.J."/>
        </authorList>
    </citation>
    <scope>NUCLEOTIDE SEQUENCE</scope>
    <source>
        <strain evidence="6">MELC-2E11</strain>
        <tissue evidence="6">Siphon/mantle</tissue>
    </source>
</reference>
<comment type="subcellular location">
    <subcellularLocation>
        <location evidence="1">Membrane</location>
        <topology evidence="1">Multi-pass membrane protein</topology>
    </subcellularLocation>
</comment>
<dbReference type="SUPFAM" id="SSF161070">
    <property type="entry name" value="SNF-like"/>
    <property type="match status" value="1"/>
</dbReference>
<evidence type="ECO:0000313" key="6">
    <source>
        <dbReference type="EMBL" id="WAR11376.1"/>
    </source>
</evidence>
<evidence type="ECO:0000256" key="3">
    <source>
        <dbReference type="ARBA" id="ARBA00022692"/>
    </source>
</evidence>
<keyword evidence="7" id="KW-1185">Reference proteome</keyword>
<evidence type="ECO:0000313" key="7">
    <source>
        <dbReference type="Proteomes" id="UP001164746"/>
    </source>
</evidence>
<sequence>MRVFLEEWNVFECVENILSRSWFGVGNIQRGFNKTASAVTLCRPATTFGCLVLCVHCNSTGPGLVLVIYSEAFTKLPVPQLWAVLFFVMLCSLSRPGVGNIPGGVDQAAPATTLGCPVLCYDSRPWYRQSGRNFTLQNFKIT</sequence>
<keyword evidence="5" id="KW-0472">Membrane</keyword>
<keyword evidence="2" id="KW-0813">Transport</keyword>
<accession>A0ABY7ERM5</accession>
<protein>
    <submittedName>
        <fullName evidence="6">Uncharacterized protein</fullName>
    </submittedName>
</protein>
<evidence type="ECO:0000256" key="4">
    <source>
        <dbReference type="ARBA" id="ARBA00022989"/>
    </source>
</evidence>
<dbReference type="Pfam" id="PF00209">
    <property type="entry name" value="SNF"/>
    <property type="match status" value="1"/>
</dbReference>